<reference evidence="1 2" key="1">
    <citation type="journal article" date="2020" name="ISME J.">
        <title>Uncovering the hidden diversity of litter-decomposition mechanisms in mushroom-forming fungi.</title>
        <authorList>
            <person name="Floudas D."/>
            <person name="Bentzer J."/>
            <person name="Ahren D."/>
            <person name="Johansson T."/>
            <person name="Persson P."/>
            <person name="Tunlid A."/>
        </authorList>
    </citation>
    <scope>NUCLEOTIDE SEQUENCE [LARGE SCALE GENOMIC DNA]</scope>
    <source>
        <strain evidence="1 2">CBS 291.85</strain>
    </source>
</reference>
<comment type="caution">
    <text evidence="1">The sequence shown here is derived from an EMBL/GenBank/DDBJ whole genome shotgun (WGS) entry which is preliminary data.</text>
</comment>
<evidence type="ECO:0000313" key="2">
    <source>
        <dbReference type="Proteomes" id="UP000559256"/>
    </source>
</evidence>
<organism evidence="1 2">
    <name type="scientific">Tetrapyrgos nigripes</name>
    <dbReference type="NCBI Taxonomy" id="182062"/>
    <lineage>
        <taxon>Eukaryota</taxon>
        <taxon>Fungi</taxon>
        <taxon>Dikarya</taxon>
        <taxon>Basidiomycota</taxon>
        <taxon>Agaricomycotina</taxon>
        <taxon>Agaricomycetes</taxon>
        <taxon>Agaricomycetidae</taxon>
        <taxon>Agaricales</taxon>
        <taxon>Marasmiineae</taxon>
        <taxon>Marasmiaceae</taxon>
        <taxon>Tetrapyrgos</taxon>
    </lineage>
</organism>
<name>A0A8H5GXW1_9AGAR</name>
<keyword evidence="2" id="KW-1185">Reference proteome</keyword>
<accession>A0A8H5GXW1</accession>
<gene>
    <name evidence="1" type="ORF">D9758_001560</name>
</gene>
<dbReference type="AlphaFoldDB" id="A0A8H5GXW1"/>
<dbReference type="EMBL" id="JAACJM010000004">
    <property type="protein sequence ID" value="KAF5373091.1"/>
    <property type="molecule type" value="Genomic_DNA"/>
</dbReference>
<protein>
    <submittedName>
        <fullName evidence="1">Uncharacterized protein</fullName>
    </submittedName>
</protein>
<sequence length="227" mass="27255">MIHQDIHLMEEHRTICFVSPHNAYLSMGLSRHGRAWFITWARAYGMLDNNKARVFCRLNNPSSPRDRQQKPNCFWFNTDSMLFTNAYKMILESEPTIARKTGRKRMERMNGDPWYAQEIECEEIEVLMPEWGLLRQCFYCFDLETEDQGTPDPGLRRFQKCEGWLDRDCYWCQICQEKGWFSSYTMKLQQILSGEVIWWNIYSENVLVFRAMRRFGFLLRKFGLFST</sequence>
<dbReference type="OrthoDB" id="3793816at2759"/>
<dbReference type="Proteomes" id="UP000559256">
    <property type="component" value="Unassembled WGS sequence"/>
</dbReference>
<proteinExistence type="predicted"/>
<evidence type="ECO:0000313" key="1">
    <source>
        <dbReference type="EMBL" id="KAF5373091.1"/>
    </source>
</evidence>